<organism evidence="1 2">
    <name type="scientific">Candidatus Thiomargarita nelsonii</name>
    <dbReference type="NCBI Taxonomy" id="1003181"/>
    <lineage>
        <taxon>Bacteria</taxon>
        <taxon>Pseudomonadati</taxon>
        <taxon>Pseudomonadota</taxon>
        <taxon>Gammaproteobacteria</taxon>
        <taxon>Thiotrichales</taxon>
        <taxon>Thiotrichaceae</taxon>
        <taxon>Thiomargarita</taxon>
    </lineage>
</organism>
<protein>
    <submittedName>
        <fullName evidence="1">Uncharacterized protein</fullName>
    </submittedName>
</protein>
<proteinExistence type="predicted"/>
<evidence type="ECO:0000313" key="2">
    <source>
        <dbReference type="Proteomes" id="UP000030428"/>
    </source>
</evidence>
<accession>A0A0A6PC57</accession>
<dbReference type="AlphaFoldDB" id="A0A0A6PC57"/>
<keyword evidence="2" id="KW-1185">Reference proteome</keyword>
<reference evidence="1 2" key="1">
    <citation type="journal article" date="2016" name="Front. Microbiol.">
        <title>Single-Cell (Meta-)Genomics of a Dimorphic Candidatus Thiomargarita nelsonii Reveals Genomic Plasticity.</title>
        <authorList>
            <person name="Flood B.E."/>
            <person name="Fliss P."/>
            <person name="Jones D.S."/>
            <person name="Dick G.J."/>
            <person name="Jain S."/>
            <person name="Kaster A.K."/>
            <person name="Winkel M."/>
            <person name="Mussmann M."/>
            <person name="Bailey J."/>
        </authorList>
    </citation>
    <scope>NUCLEOTIDE SEQUENCE [LARGE SCALE GENOMIC DNA]</scope>
    <source>
        <strain evidence="1">Hydrate Ridge</strain>
    </source>
</reference>
<sequence>MPIAIVANQDNAKDYEIAEWLKHQLPTEHKPSSYTIAQQISVPDEFLYRLDNFFAPLPEHWEEVKKWDSVGYALGTAIGQSLANTVNIKQMLIAYSLFETQAVGHYALEYSWLEILPTTTHQQTWLNEIHNATKELSSNPIDCFFKTEREIATAQLAEWEQTTELSKTWHQYPIELGCFSHLIEMLDLVRQLDKTHYLTILDTLTYPILVRNALKNYKITQDREEILSLLANANTVLDNNGKWNKRTVAPLLAEMIVSHAHRLVESLKRLPDSFQQLREQEIPDWFNKAFGVLLTRQDGNVIGIKWLIELIERYQSEIWRSGETEWSITVTAIECLSKCLAEKDYRLKETDAEEIKRHGLSKFLAATLIAEKKTTLSESEDLWQWFQKLLLTEDEGIKNHFDSGQLTGRWVYYQPANLLANSNENPVKQWQQTWNKLQEQRNCAMHYIKDRNALASSQFLMQTGICTLDWLLDYQKDELARELWQVLYDALRETWLTQRNDINNVWPRLIGFLFAREHKIFEPQDTYLTKILPQHLKPLWGNSDLLTLVSLNLNQNGLSPQKLIEAFQAIGIDILANIKTNNLWEKVTNKSFHMTDEVNTLLNSLIYLPT</sequence>
<dbReference type="Proteomes" id="UP000030428">
    <property type="component" value="Unassembled WGS sequence"/>
</dbReference>
<evidence type="ECO:0000313" key="1">
    <source>
        <dbReference type="EMBL" id="KHD08293.1"/>
    </source>
</evidence>
<gene>
    <name evidence="1" type="ORF">PN36_15640</name>
</gene>
<comment type="caution">
    <text evidence="1">The sequence shown here is derived from an EMBL/GenBank/DDBJ whole genome shotgun (WGS) entry which is preliminary data.</text>
</comment>
<dbReference type="EMBL" id="JSZA02000056">
    <property type="protein sequence ID" value="KHD08293.1"/>
    <property type="molecule type" value="Genomic_DNA"/>
</dbReference>
<name>A0A0A6PC57_9GAMM</name>